<dbReference type="RefSeq" id="WP_100921825.1">
    <property type="nucleotide sequence ID" value="NZ_CP020370.1"/>
</dbReference>
<feature type="domain" description="Nucleotidyl transferase" evidence="1">
    <location>
        <begin position="2"/>
        <end position="211"/>
    </location>
</feature>
<organism evidence="2 3">
    <name type="scientific">Candidatus Thiodictyon syntrophicum</name>
    <dbReference type="NCBI Taxonomy" id="1166950"/>
    <lineage>
        <taxon>Bacteria</taxon>
        <taxon>Pseudomonadati</taxon>
        <taxon>Pseudomonadota</taxon>
        <taxon>Gammaproteobacteria</taxon>
        <taxon>Chromatiales</taxon>
        <taxon>Chromatiaceae</taxon>
        <taxon>Thiodictyon</taxon>
    </lineage>
</organism>
<dbReference type="InterPro" id="IPR046981">
    <property type="entry name" value="G1P_cyt_trans"/>
</dbReference>
<keyword evidence="2" id="KW-0548">Nucleotidyltransferase</keyword>
<dbReference type="SUPFAM" id="SSF53448">
    <property type="entry name" value="Nucleotide-diphospho-sugar transferases"/>
    <property type="match status" value="1"/>
</dbReference>
<dbReference type="InterPro" id="IPR013446">
    <property type="entry name" value="G1P_cyt_trans-like"/>
</dbReference>
<keyword evidence="2" id="KW-0808">Transferase</keyword>
<dbReference type="PANTHER" id="PTHR47183:SF1">
    <property type="entry name" value="GLUCOSE-1-PHOSPHATE CYTIDYLYLTRANSFERASE"/>
    <property type="match status" value="1"/>
</dbReference>
<evidence type="ECO:0000313" key="2">
    <source>
        <dbReference type="EMBL" id="AUB84159.1"/>
    </source>
</evidence>
<dbReference type="GO" id="GO:0047343">
    <property type="term" value="F:glucose-1-phosphate cytidylyltransferase activity"/>
    <property type="evidence" value="ECO:0007669"/>
    <property type="project" value="InterPro"/>
</dbReference>
<gene>
    <name evidence="2" type="ORF">THSYN_26615</name>
</gene>
<dbReference type="EMBL" id="CP020370">
    <property type="protein sequence ID" value="AUB84159.1"/>
    <property type="molecule type" value="Genomic_DNA"/>
</dbReference>
<dbReference type="Proteomes" id="UP000232638">
    <property type="component" value="Chromosome"/>
</dbReference>
<dbReference type="InterPro" id="IPR029044">
    <property type="entry name" value="Nucleotide-diphossugar_trans"/>
</dbReference>
<evidence type="ECO:0000259" key="1">
    <source>
        <dbReference type="Pfam" id="PF00483"/>
    </source>
</evidence>
<protein>
    <submittedName>
        <fullName evidence="2">Glucose-1-phosphate cytidylyltransferase</fullName>
    </submittedName>
</protein>
<dbReference type="PANTHER" id="PTHR47183">
    <property type="entry name" value="GLUCOSE-1-PHOSPHATE CYTIDYLYLTRANSFERASE-RELATED"/>
    <property type="match status" value="1"/>
</dbReference>
<keyword evidence="3" id="KW-1185">Reference proteome</keyword>
<dbReference type="NCBIfam" id="TIGR02623">
    <property type="entry name" value="G1P_cyt_trans"/>
    <property type="match status" value="1"/>
</dbReference>
<dbReference type="Gene3D" id="3.90.550.10">
    <property type="entry name" value="Spore Coat Polysaccharide Biosynthesis Protein SpsA, Chain A"/>
    <property type="match status" value="1"/>
</dbReference>
<dbReference type="InterPro" id="IPR005835">
    <property type="entry name" value="NTP_transferase_dom"/>
</dbReference>
<dbReference type="OrthoDB" id="9788272at2"/>
<proteinExistence type="predicted"/>
<name>A0A2K8UFB2_9GAMM</name>
<dbReference type="GO" id="GO:0009243">
    <property type="term" value="P:O antigen biosynthetic process"/>
    <property type="evidence" value="ECO:0007669"/>
    <property type="project" value="InterPro"/>
</dbReference>
<evidence type="ECO:0000313" key="3">
    <source>
        <dbReference type="Proteomes" id="UP000232638"/>
    </source>
</evidence>
<accession>A0A2K8UFB2</accession>
<sequence>MKAVILAGGLGTRISEETYLRPKPMIEIGGKPILWHIMKLYAAHGVNDFVICCGYKGYLIKEYFANYFLHMSDVTFDMRNNTMQVHEHHAEPWHVTLVDTGEDTLTGGRLKRVAPYVQDEDAFCFTYGDGVADVDITREIAFHRGHGRLATVTAVLPPGRYGALQLAGDQVTGFMEKPRGDGGLINGGFFVLAPRCLTLIENDQSSWEGEPLTELARQGQLMAFVHHGFWQPMDTLRDKNQLEALWDSGQAPWRVWC</sequence>
<dbReference type="CDD" id="cd02524">
    <property type="entry name" value="G1P_cytidylyltransferase"/>
    <property type="match status" value="1"/>
</dbReference>
<dbReference type="AlphaFoldDB" id="A0A2K8UFB2"/>
<dbReference type="KEGG" id="tsy:THSYN_26615"/>
<dbReference type="Pfam" id="PF00483">
    <property type="entry name" value="NTP_transferase"/>
    <property type="match status" value="1"/>
</dbReference>
<reference evidence="2 3" key="1">
    <citation type="submission" date="2017-03" db="EMBL/GenBank/DDBJ databases">
        <title>Complete genome sequence of Candidatus 'Thiodictyon syntrophicum' sp. nov. strain Cad16T, a photolithoautotroph purple sulfur bacterium isolated from an alpine meromictic lake.</title>
        <authorList>
            <person name="Luedin S.M."/>
            <person name="Pothier J.F."/>
            <person name="Danza F."/>
            <person name="Storelli N."/>
            <person name="Wittwer M."/>
            <person name="Tonolla M."/>
        </authorList>
    </citation>
    <scope>NUCLEOTIDE SEQUENCE [LARGE SCALE GENOMIC DNA]</scope>
    <source>
        <strain evidence="2 3">Cad16T</strain>
    </source>
</reference>